<name>A0A9W6LUQ4_9HYPH</name>
<dbReference type="Proteomes" id="UP001144323">
    <property type="component" value="Unassembled WGS sequence"/>
</dbReference>
<accession>A0A9W6LUQ4</accession>
<proteinExistence type="predicted"/>
<gene>
    <name evidence="1" type="ORF">LMG27198_47310</name>
</gene>
<sequence length="118" mass="13544">MYFWKRLFSEDYEETLWKTSLRRVFPNKKLRRADVALQLERIYQTRNRLAHHEPVYGRRLAETLTAIQFVAANLGGAYAPGESPLAKLLEDDMERVKEQAAALATRFASFSGTTGSHP</sequence>
<dbReference type="EMBL" id="BSEC01000005">
    <property type="protein sequence ID" value="GLI95739.1"/>
    <property type="molecule type" value="Genomic_DNA"/>
</dbReference>
<reference evidence="1" key="1">
    <citation type="journal article" date="2023" name="Int. J. Syst. Evol. Microbiol.">
        <title>Methylocystis iwaonis sp. nov., a type II methane-oxidizing bacterium from surface soil of a rice paddy field in Japan, and emended description of the genus Methylocystis (ex Whittenbury et al. 1970) Bowman et al. 1993.</title>
        <authorList>
            <person name="Kaise H."/>
            <person name="Sawadogo J.B."/>
            <person name="Alam M.S."/>
            <person name="Ueno C."/>
            <person name="Dianou D."/>
            <person name="Shinjo R."/>
            <person name="Asakawa S."/>
        </authorList>
    </citation>
    <scope>NUCLEOTIDE SEQUENCE</scope>
    <source>
        <strain evidence="1">LMG27198</strain>
    </source>
</reference>
<organism evidence="1 2">
    <name type="scientific">Methylocystis echinoides</name>
    <dbReference type="NCBI Taxonomy" id="29468"/>
    <lineage>
        <taxon>Bacteria</taxon>
        <taxon>Pseudomonadati</taxon>
        <taxon>Pseudomonadota</taxon>
        <taxon>Alphaproteobacteria</taxon>
        <taxon>Hyphomicrobiales</taxon>
        <taxon>Methylocystaceae</taxon>
        <taxon>Methylocystis</taxon>
    </lineage>
</organism>
<dbReference type="AlphaFoldDB" id="A0A9W6LUQ4"/>
<comment type="caution">
    <text evidence="1">The sequence shown here is derived from an EMBL/GenBank/DDBJ whole genome shotgun (WGS) entry which is preliminary data.</text>
</comment>
<evidence type="ECO:0000313" key="2">
    <source>
        <dbReference type="Proteomes" id="UP001144323"/>
    </source>
</evidence>
<keyword evidence="2" id="KW-1185">Reference proteome</keyword>
<protein>
    <submittedName>
        <fullName evidence="1">Uncharacterized protein</fullName>
    </submittedName>
</protein>
<evidence type="ECO:0000313" key="1">
    <source>
        <dbReference type="EMBL" id="GLI95739.1"/>
    </source>
</evidence>